<accession>A0ABS5B2J9</accession>
<dbReference type="Pfam" id="PF07501">
    <property type="entry name" value="G5"/>
    <property type="match status" value="2"/>
</dbReference>
<feature type="domain" description="G5" evidence="6">
    <location>
        <begin position="234"/>
        <end position="314"/>
    </location>
</feature>
<keyword evidence="5" id="KW-0472">Membrane</keyword>
<proteinExistence type="predicted"/>
<evidence type="ECO:0000256" key="3">
    <source>
        <dbReference type="ARBA" id="ARBA00022801"/>
    </source>
</evidence>
<dbReference type="InterPro" id="IPR011098">
    <property type="entry name" value="G5_dom"/>
</dbReference>
<dbReference type="InterPro" id="IPR008006">
    <property type="entry name" value="Peptidase_M26_N_dom"/>
</dbReference>
<dbReference type="InterPro" id="IPR011505">
    <property type="entry name" value="Peptidase_M26_C_dom"/>
</dbReference>
<dbReference type="SMART" id="SM01208">
    <property type="entry name" value="G5"/>
    <property type="match status" value="2"/>
</dbReference>
<feature type="transmembrane region" description="Helical" evidence="5">
    <location>
        <begin position="115"/>
        <end position="133"/>
    </location>
</feature>
<keyword evidence="2" id="KW-0732">Signal</keyword>
<dbReference type="RefSeq" id="WP_209627542.1">
    <property type="nucleotide sequence ID" value="NZ_PRDG01000002.1"/>
</dbReference>
<feature type="transmembrane region" description="Helical" evidence="5">
    <location>
        <begin position="145"/>
        <end position="163"/>
    </location>
</feature>
<organism evidence="7 8">
    <name type="scientific">Streptococcus oricebi</name>
    <dbReference type="NCBI Taxonomy" id="1547447"/>
    <lineage>
        <taxon>Bacteria</taxon>
        <taxon>Bacillati</taxon>
        <taxon>Bacillota</taxon>
        <taxon>Bacilli</taxon>
        <taxon>Lactobacillales</taxon>
        <taxon>Streptococcaceae</taxon>
        <taxon>Streptococcus</taxon>
    </lineage>
</organism>
<evidence type="ECO:0000313" key="7">
    <source>
        <dbReference type="EMBL" id="MBP2623052.1"/>
    </source>
</evidence>
<dbReference type="NCBIfam" id="TIGR01168">
    <property type="entry name" value="YSIRK_signal"/>
    <property type="match status" value="1"/>
</dbReference>
<dbReference type="InterPro" id="IPR005877">
    <property type="entry name" value="YSIRK_signal_dom"/>
</dbReference>
<feature type="region of interest" description="Disordered" evidence="4">
    <location>
        <begin position="212"/>
        <end position="238"/>
    </location>
</feature>
<dbReference type="Pfam" id="PF05342">
    <property type="entry name" value="Peptidase_M26_N"/>
    <property type="match status" value="1"/>
</dbReference>
<evidence type="ECO:0000259" key="6">
    <source>
        <dbReference type="PROSITE" id="PS51109"/>
    </source>
</evidence>
<feature type="domain" description="G5" evidence="6">
    <location>
        <begin position="331"/>
        <end position="411"/>
    </location>
</feature>
<sequence>MKSFKEKKQVFAFRKLAVGLVSTTIAAFFVLGGAGAEIVAADQASPSIHYKYVAEDELSQAEKDLLVHGLPQDLGDKEETYYLIYRPKGSSSQVLSTSARSNQGKQLPQTGEAKLLPSLLTLSGAALLIVFLAKGKKGGKKALTFLVLTGTGAYFLSPSALAISNQTLAAFNQSFDLSPGSSLPAPASIENYQYLGYLKGSQIQQLALAQSTSKESAREAGKEEPKPSLPVTPPAKEEVKELSRTESIAFERQEVPSDDLPLGVEQVIQAGQAGERLIQMKEYWSQGQLLRTEEVASKVVRPAQAEIVKVGRGQQTEFVPKDAPVEEPKPELKLDIKEVSRTESIAFERQEVPSDDLPLGVEQVIQTGQAGERLIVSQEYWAEGQLLKTEEVSSKVVRPAQAEIVKVGRAQQTDFVPKDAPVEPSKDSLKLDALLEELAQADQIKASNRYLQDKSEDREAYDEALQAGQALLEASLTDQAQVDKLVAAIQEAKAQLDGVVDKTALETELGLKNQVQTGDSYRLADSAKKEAYNQALAAAQLLLDDPQAQQADINQALEQVKSARQALDGKLKGKPSLSFIQVIKDPDNRQVRLSYQLVDKDQSLTSIKLRLYQAGQLLRELTLDKEQKEILLDGLDYFIDYQLAALISYDLGQGPVEEQVAGPDFNLEYKKIELKEVKGVELYSKEGDQFVRQPNLEQAPTDLSNYYVRVKADRFKDVLLPVTAIQEIEKDGRQFFQITAGLAELVQENERKKYQSSHRFYIERVLAPVDNAYSNFSELVKAITANPAGNFKLAANLDASSLALPAGQTSYITSDFTGSLSGQHQGQNYAIFGLKAPLFAHIKGGSVTDLALKEVDIKGQENLASLAQKASGAKISNVAAQGQLKAVRNLAGLIFKASDQTRIDQASFTGKLDAAANTGGSSTVGGLIGQLESNSSVSHSFADIDIQVNQPNNNNYRTGGLVGGASSDYKTRSIISDSYVKGRVTNSGSGGYTAGILASSWTYGRLKNVVSAVEVQNGFKAYGDPGALGEAFVRGDLVDVALTPEASGKVEQHWTPKALTAAESQERIAAMGIKVSLADTASQLLDPNRHDTDYSLLPAYQADRAIAYANMEKLLPFYNKEYLVHYGNKVDKSSKLYQTELISVLPMKDQEIVSDLQKDINRLLLHYKDQTVDYLDLTKKEAHKPDNLQEYQIKGTDLLYTPNQFIQDFNQIINQVLPELTSVDLYSDQVAASLGLANDKEREDKLKRLYLDEQFADSKTQLANYLKELLHASSARPQDNPLLDQALVSYLKENKVQFLLGLTYLNRLYRLQFGPINIRPLVTNHLAAFYGKGQDPISYLVELGSGKYQDLLIKNNPAGYQRYLSDVTGQKDLLAFLDYNRQLFSQQDAYSWFREATKDHLIQEERPSKEVADAPYKVYDRLQDSAYQAYILPLLTLDKGQVFITSNMSTITFSMRERHSDLSETAYRERIKLLADRQQSHMDMWYRLAPAASKEKLVKTSALPTWGGYVIPNSGYNWYGEFGQNGKNPDQPAMSIREFFGPISQYFKPNGAQAYATGSRVNMIVGDILSDYDASVWTHEMVHNYDGRFYFNNYGRRDSEGAEEFAQGMLQSSWGHNQQEFGFNSILDWSKQAKRIHNKSNDRFQNQADLQTYFAGRFDLLYLLDYAEGKSVIDSGKEAQKRWFNKLEDLADGRHVKNRLRPFSEEEWSKLNLQTVADLIEQGVVVKRYYGEQKEIGRNVYNQVSMLAPIYASGENATGSPGGLLFKRMAFELLAAKGYEGGFLPYVSNQYYKEAKEAGQELNDNYIVSKITQGQYNSLTAYKKALMQEHYERFSQTPLKAINIRWEGQDHQISSYQDIQNLMDQAVKKDLEANTITQGNSRVNSLKMALLQEYQELTDDYRTSIFN</sequence>
<dbReference type="EMBL" id="PRDG01000002">
    <property type="protein sequence ID" value="MBP2623052.1"/>
    <property type="molecule type" value="Genomic_DNA"/>
</dbReference>
<dbReference type="SUPFAM" id="SSF46997">
    <property type="entry name" value="Bacterial immunoglobulin/albumin-binding domains"/>
    <property type="match status" value="2"/>
</dbReference>
<keyword evidence="1" id="KW-0645">Protease</keyword>
<gene>
    <name evidence="7" type="ORF">C4K46_03755</name>
</gene>
<comment type="caution">
    <text evidence="7">The sequence shown here is derived from an EMBL/GenBank/DDBJ whole genome shotgun (WGS) entry which is preliminary data.</text>
</comment>
<protein>
    <recommendedName>
        <fullName evidence="6">G5 domain-containing protein</fullName>
    </recommendedName>
</protein>
<evidence type="ECO:0000256" key="1">
    <source>
        <dbReference type="ARBA" id="ARBA00022670"/>
    </source>
</evidence>
<dbReference type="PROSITE" id="PS51109">
    <property type="entry name" value="G5"/>
    <property type="match status" value="2"/>
</dbReference>
<dbReference type="InterPro" id="IPR009063">
    <property type="entry name" value="Ig/albumin-bd_sf"/>
</dbReference>
<evidence type="ECO:0000256" key="4">
    <source>
        <dbReference type="SAM" id="MobiDB-lite"/>
    </source>
</evidence>
<name>A0ABS5B2J9_9STRE</name>
<dbReference type="Gene3D" id="2.20.230.10">
    <property type="entry name" value="Resuscitation-promoting factor rpfb"/>
    <property type="match status" value="2"/>
</dbReference>
<dbReference type="Pfam" id="PF04650">
    <property type="entry name" value="YSIRK_signal"/>
    <property type="match status" value="1"/>
</dbReference>
<evidence type="ECO:0000256" key="2">
    <source>
        <dbReference type="ARBA" id="ARBA00022729"/>
    </source>
</evidence>
<dbReference type="Gene3D" id="1.20.120.1850">
    <property type="entry name" value="Ebh helix bundles repeating unit (S and A modules)"/>
    <property type="match status" value="1"/>
</dbReference>
<reference evidence="7 8" key="1">
    <citation type="submission" date="2018-02" db="EMBL/GenBank/DDBJ databases">
        <title>Draft genome sequence of Streptococcus oricebi CCUG 70868T type strain.</title>
        <authorList>
            <person name="Mendez V."/>
            <person name="Salva-Serra F."/>
            <person name="Jaen-Luchoro D."/>
            <person name="Gonzales-Siles L."/>
            <person name="Karlsson R."/>
            <person name="Engstrom-Jakobsson H."/>
            <person name="Busquets A."/>
            <person name="Gomila M."/>
            <person name="Pineiro-Iglesias B."/>
            <person name="Bennasar-Figueras A."/>
            <person name="Seeger M."/>
            <person name="Moore E."/>
        </authorList>
    </citation>
    <scope>NUCLEOTIDE SEQUENCE [LARGE SCALE GENOMIC DNA]</scope>
    <source>
        <strain evidence="7 8">CCUG 70868</strain>
    </source>
</reference>
<keyword evidence="5" id="KW-1133">Transmembrane helix</keyword>
<dbReference type="Pfam" id="PF07554">
    <property type="entry name" value="FIVAR"/>
    <property type="match status" value="2"/>
</dbReference>
<feature type="compositionally biased region" description="Basic and acidic residues" evidence="4">
    <location>
        <begin position="215"/>
        <end position="226"/>
    </location>
</feature>
<dbReference type="Proteomes" id="UP001519296">
    <property type="component" value="Unassembled WGS sequence"/>
</dbReference>
<dbReference type="Gene3D" id="1.20.5.420">
    <property type="entry name" value="Immunoglobulin FC, subunit C"/>
    <property type="match status" value="1"/>
</dbReference>
<keyword evidence="3" id="KW-0378">Hydrolase</keyword>
<evidence type="ECO:0000256" key="5">
    <source>
        <dbReference type="SAM" id="Phobius"/>
    </source>
</evidence>
<keyword evidence="8" id="KW-1185">Reference proteome</keyword>
<dbReference type="Pfam" id="PF07580">
    <property type="entry name" value="Peptidase_M26_C"/>
    <property type="match status" value="1"/>
</dbReference>
<dbReference type="Gene3D" id="2.160.20.110">
    <property type="match status" value="1"/>
</dbReference>
<keyword evidence="5" id="KW-0812">Transmembrane</keyword>
<evidence type="ECO:0000313" key="8">
    <source>
        <dbReference type="Proteomes" id="UP001519296"/>
    </source>
</evidence>